<gene>
    <name evidence="2" type="ORF">B0H17DRAFT_1154188</name>
</gene>
<dbReference type="Proteomes" id="UP001221757">
    <property type="component" value="Unassembled WGS sequence"/>
</dbReference>
<keyword evidence="3" id="KW-1185">Reference proteome</keyword>
<reference evidence="2" key="1">
    <citation type="submission" date="2023-03" db="EMBL/GenBank/DDBJ databases">
        <title>Massive genome expansion in bonnet fungi (Mycena s.s.) driven by repeated elements and novel gene families across ecological guilds.</title>
        <authorList>
            <consortium name="Lawrence Berkeley National Laboratory"/>
            <person name="Harder C.B."/>
            <person name="Miyauchi S."/>
            <person name="Viragh M."/>
            <person name="Kuo A."/>
            <person name="Thoen E."/>
            <person name="Andreopoulos B."/>
            <person name="Lu D."/>
            <person name="Skrede I."/>
            <person name="Drula E."/>
            <person name="Henrissat B."/>
            <person name="Morin E."/>
            <person name="Kohler A."/>
            <person name="Barry K."/>
            <person name="LaButti K."/>
            <person name="Morin E."/>
            <person name="Salamov A."/>
            <person name="Lipzen A."/>
            <person name="Mereny Z."/>
            <person name="Hegedus B."/>
            <person name="Baldrian P."/>
            <person name="Stursova M."/>
            <person name="Weitz H."/>
            <person name="Taylor A."/>
            <person name="Grigoriev I.V."/>
            <person name="Nagy L.G."/>
            <person name="Martin F."/>
            <person name="Kauserud H."/>
        </authorList>
    </citation>
    <scope>NUCLEOTIDE SEQUENCE</scope>
    <source>
        <strain evidence="2">CBHHK067</strain>
    </source>
</reference>
<accession>A0AAD7F944</accession>
<name>A0AAD7F944_MYCRO</name>
<evidence type="ECO:0000313" key="3">
    <source>
        <dbReference type="Proteomes" id="UP001221757"/>
    </source>
</evidence>
<feature type="region of interest" description="Disordered" evidence="1">
    <location>
        <begin position="235"/>
        <end position="261"/>
    </location>
</feature>
<sequence length="552" mass="59467">MDRGGHGNEVGGRRAGGGSGATALDCFLCCWGLDTGSGRGGGINSEGARTFSSNPVRSDGGGCSTDSEGWRRCGAGPDHLEEVETRGGRGSAMEDDAHSGVCGVSAADWRPICLHMQLLSAPLFALLFTPAAKSRKGMGRLLSCHRGMTSLLNHHHENGLPVCVAPGEPCIPGTTLAPTCRTHMGHHRHLETLLDSALATLTLIRGNTAHVQHFTPHLLEVLRLLNHHILASPSTTLSTTPPAATTIAPSPPATTSPHPATDAVDKALRSHFKDTFPKFLAGVQWSQNRNLILHPHLDFCTAKFIAEQDEEIWTVLRPLLGLADNHPCPLFDTDEKWHSVVFHGVPMLADRRPEAYTWSAVSTCTVSEEMHGELMGHSVLCGLEDFRTRRSVAIPTFFNVGAAFVMAMTVVWRREVPRCRAVRVVIPKEGTHAVGKGRAGIGGWEKLSSSISSSSSTSEVLWLWCKENGRRGRQAGKVRAGNTVEVNCLGAPSVTYAGMWLSCPDPPLNIKGFVDTFDVELEVIGWNLRLLEVFLNGVKLMSGSGHFSTGDM</sequence>
<feature type="compositionally biased region" description="Low complexity" evidence="1">
    <location>
        <begin position="235"/>
        <end position="248"/>
    </location>
</feature>
<organism evidence="2 3">
    <name type="scientific">Mycena rosella</name>
    <name type="common">Pink bonnet</name>
    <name type="synonym">Agaricus rosellus</name>
    <dbReference type="NCBI Taxonomy" id="1033263"/>
    <lineage>
        <taxon>Eukaryota</taxon>
        <taxon>Fungi</taxon>
        <taxon>Dikarya</taxon>
        <taxon>Basidiomycota</taxon>
        <taxon>Agaricomycotina</taxon>
        <taxon>Agaricomycetes</taxon>
        <taxon>Agaricomycetidae</taxon>
        <taxon>Agaricales</taxon>
        <taxon>Marasmiineae</taxon>
        <taxon>Mycenaceae</taxon>
        <taxon>Mycena</taxon>
    </lineage>
</organism>
<evidence type="ECO:0000313" key="2">
    <source>
        <dbReference type="EMBL" id="KAJ7605759.1"/>
    </source>
</evidence>
<proteinExistence type="predicted"/>
<dbReference type="EMBL" id="JARKIE010001136">
    <property type="protein sequence ID" value="KAJ7605759.1"/>
    <property type="molecule type" value="Genomic_DNA"/>
</dbReference>
<comment type="caution">
    <text evidence="2">The sequence shown here is derived from an EMBL/GenBank/DDBJ whole genome shotgun (WGS) entry which is preliminary data.</text>
</comment>
<evidence type="ECO:0000256" key="1">
    <source>
        <dbReference type="SAM" id="MobiDB-lite"/>
    </source>
</evidence>
<dbReference type="AlphaFoldDB" id="A0AAD7F944"/>
<feature type="region of interest" description="Disordered" evidence="1">
    <location>
        <begin position="47"/>
        <end position="67"/>
    </location>
</feature>
<protein>
    <submittedName>
        <fullName evidence="2">Uncharacterized protein</fullName>
    </submittedName>
</protein>